<accession>A0ABN7AGZ9</accession>
<keyword evidence="2" id="KW-1185">Reference proteome</keyword>
<dbReference type="EMBL" id="AP028911">
    <property type="protein sequence ID" value="BES91541.1"/>
    <property type="molecule type" value="Genomic_DNA"/>
</dbReference>
<evidence type="ECO:0008006" key="3">
    <source>
        <dbReference type="Google" id="ProtNLM"/>
    </source>
</evidence>
<gene>
    <name evidence="1" type="ORF">NTJ_04349</name>
</gene>
<reference evidence="1 2" key="1">
    <citation type="submission" date="2023-09" db="EMBL/GenBank/DDBJ databases">
        <title>Nesidiocoris tenuis whole genome shotgun sequence.</title>
        <authorList>
            <person name="Shibata T."/>
            <person name="Shimoda M."/>
            <person name="Kobayashi T."/>
            <person name="Uehara T."/>
        </authorList>
    </citation>
    <scope>NUCLEOTIDE SEQUENCE [LARGE SCALE GENOMIC DNA]</scope>
    <source>
        <strain evidence="1 2">Japan</strain>
    </source>
</reference>
<protein>
    <recommendedName>
        <fullName evidence="3">Reverse transcriptase Ty1/copia-type domain-containing protein</fullName>
    </recommendedName>
</protein>
<evidence type="ECO:0000313" key="1">
    <source>
        <dbReference type="EMBL" id="BES91541.1"/>
    </source>
</evidence>
<evidence type="ECO:0000313" key="2">
    <source>
        <dbReference type="Proteomes" id="UP001307889"/>
    </source>
</evidence>
<dbReference type="CDD" id="cd09272">
    <property type="entry name" value="RNase_HI_RT_Ty1"/>
    <property type="match status" value="1"/>
</dbReference>
<name>A0ABN7AGZ9_9HEMI</name>
<proteinExistence type="predicted"/>
<sequence>MEAEYLGLSEAAKEAVYLKNFLASVGFPPRDRIRIYNVNQGALQLVKNPTYHARTKHIDVRQQFIRQVTEEGVIEVEYLCTQEMPASTQEEARGLPKKVWLFGLA</sequence>
<dbReference type="Proteomes" id="UP001307889">
    <property type="component" value="Chromosome 3"/>
</dbReference>
<organism evidence="1 2">
    <name type="scientific">Nesidiocoris tenuis</name>
    <dbReference type="NCBI Taxonomy" id="355587"/>
    <lineage>
        <taxon>Eukaryota</taxon>
        <taxon>Metazoa</taxon>
        <taxon>Ecdysozoa</taxon>
        <taxon>Arthropoda</taxon>
        <taxon>Hexapoda</taxon>
        <taxon>Insecta</taxon>
        <taxon>Pterygota</taxon>
        <taxon>Neoptera</taxon>
        <taxon>Paraneoptera</taxon>
        <taxon>Hemiptera</taxon>
        <taxon>Heteroptera</taxon>
        <taxon>Panheteroptera</taxon>
        <taxon>Cimicomorpha</taxon>
        <taxon>Miridae</taxon>
        <taxon>Dicyphina</taxon>
        <taxon>Nesidiocoris</taxon>
    </lineage>
</organism>